<keyword evidence="3" id="KW-1185">Reference proteome</keyword>
<evidence type="ECO:0000313" key="2">
    <source>
        <dbReference type="EMBL" id="KAG6377718.1"/>
    </source>
</evidence>
<feature type="compositionally biased region" description="Polar residues" evidence="1">
    <location>
        <begin position="208"/>
        <end position="218"/>
    </location>
</feature>
<feature type="compositionally biased region" description="Low complexity" evidence="1">
    <location>
        <begin position="250"/>
        <end position="262"/>
    </location>
</feature>
<dbReference type="Proteomes" id="UP000683000">
    <property type="component" value="Unassembled WGS sequence"/>
</dbReference>
<sequence length="410" mass="45155">MDMSNAIASRSGPLPPSLLPSPSGREPEDADAWKVLGRVADAFDNPGSLYKADKEVLFVVNVVKSRHLLSSRSSEECVHQDATYGSYDSSFDSSSDEDVEVVELGDASRWEHASSYPYASRQHASPRSFSERIFRKDDGMYDVTKMLLTSSPLDRLDRLARMELKKMGWFERTDKWSVVELGLQVMPLPITPPKTPKNAGVHVGGSGEQFSSTKTSSSNDEKHTSRSPRRPRRGHGPDTSERNREQSDATKSSTPTSTPSPKRSQGTDSDLADLSTLSYADDDASRLSRKNTTTPVRASRHSDTLLHSQTSGQQTGGRLGQVVRNFVKRMLPPSSGSGTSGRKTNSLRTRQTGKAKGSPSGRRRQENMTPRSDVSGESRWTFASAGSWMETSGQGCLDYQATNRWSGFWH</sequence>
<feature type="compositionally biased region" description="Basic and acidic residues" evidence="1">
    <location>
        <begin position="235"/>
        <end position="248"/>
    </location>
</feature>
<protein>
    <submittedName>
        <fullName evidence="2">Uncharacterized protein</fullName>
    </submittedName>
</protein>
<evidence type="ECO:0000313" key="3">
    <source>
        <dbReference type="Proteomes" id="UP000683000"/>
    </source>
</evidence>
<reference evidence="2" key="1">
    <citation type="submission" date="2021-03" db="EMBL/GenBank/DDBJ databases">
        <title>Evolutionary innovations through gain and loss of genes in the ectomycorrhizal Boletales.</title>
        <authorList>
            <person name="Wu G."/>
            <person name="Miyauchi S."/>
            <person name="Morin E."/>
            <person name="Yang Z.-L."/>
            <person name="Xu J."/>
            <person name="Martin F.M."/>
        </authorList>
    </citation>
    <scope>NUCLEOTIDE SEQUENCE</scope>
    <source>
        <strain evidence="2">BR01</strain>
    </source>
</reference>
<accession>A0A8I3ABU5</accession>
<feature type="region of interest" description="Disordered" evidence="1">
    <location>
        <begin position="188"/>
        <end position="379"/>
    </location>
</feature>
<dbReference type="OrthoDB" id="2690876at2759"/>
<dbReference type="EMBL" id="JAGFBS010000008">
    <property type="protein sequence ID" value="KAG6377718.1"/>
    <property type="molecule type" value="Genomic_DNA"/>
</dbReference>
<proteinExistence type="predicted"/>
<feature type="compositionally biased region" description="Basic residues" evidence="1">
    <location>
        <begin position="225"/>
        <end position="234"/>
    </location>
</feature>
<dbReference type="AlphaFoldDB" id="A0A8I3ABU5"/>
<feature type="compositionally biased region" description="Polar residues" evidence="1">
    <location>
        <begin position="334"/>
        <end position="352"/>
    </location>
</feature>
<comment type="caution">
    <text evidence="2">The sequence shown here is derived from an EMBL/GenBank/DDBJ whole genome shotgun (WGS) entry which is preliminary data.</text>
</comment>
<organism evidence="2 3">
    <name type="scientific">Boletus reticuloceps</name>
    <dbReference type="NCBI Taxonomy" id="495285"/>
    <lineage>
        <taxon>Eukaryota</taxon>
        <taxon>Fungi</taxon>
        <taxon>Dikarya</taxon>
        <taxon>Basidiomycota</taxon>
        <taxon>Agaricomycotina</taxon>
        <taxon>Agaricomycetes</taxon>
        <taxon>Agaricomycetidae</taxon>
        <taxon>Boletales</taxon>
        <taxon>Boletineae</taxon>
        <taxon>Boletaceae</taxon>
        <taxon>Boletoideae</taxon>
        <taxon>Boletus</taxon>
    </lineage>
</organism>
<gene>
    <name evidence="2" type="ORF">JVT61DRAFT_14489</name>
</gene>
<name>A0A8I3ABU5_9AGAM</name>
<evidence type="ECO:0000256" key="1">
    <source>
        <dbReference type="SAM" id="MobiDB-lite"/>
    </source>
</evidence>
<feature type="region of interest" description="Disordered" evidence="1">
    <location>
        <begin position="1"/>
        <end position="30"/>
    </location>
</feature>